<proteinExistence type="predicted"/>
<sequence length="104" mass="10203">APPASNMLDLPLRSMFPADLALKLSETNIMNPLLAKQNFELALKLSAAAAAAVNNSTSANVGNGSTHAELTAAAVAAATAKSSLLGMPVLSNPTSAGNSGNGGG</sequence>
<dbReference type="EMBL" id="GDHF01018685">
    <property type="protein sequence ID" value="JAI33629.1"/>
    <property type="molecule type" value="Transcribed_RNA"/>
</dbReference>
<gene>
    <name evidence="1" type="ORF">c5_g2_i3</name>
</gene>
<organism evidence="1">
    <name type="scientific">Bactrocera latifrons</name>
    <name type="common">Malaysian fruit fly</name>
    <name type="synonym">Chaetodacus latifrons</name>
    <dbReference type="NCBI Taxonomy" id="174628"/>
    <lineage>
        <taxon>Eukaryota</taxon>
        <taxon>Metazoa</taxon>
        <taxon>Ecdysozoa</taxon>
        <taxon>Arthropoda</taxon>
        <taxon>Hexapoda</taxon>
        <taxon>Insecta</taxon>
        <taxon>Pterygota</taxon>
        <taxon>Neoptera</taxon>
        <taxon>Endopterygota</taxon>
        <taxon>Diptera</taxon>
        <taxon>Brachycera</taxon>
        <taxon>Muscomorpha</taxon>
        <taxon>Tephritoidea</taxon>
        <taxon>Tephritidae</taxon>
        <taxon>Bactrocera</taxon>
        <taxon>Bactrocera</taxon>
    </lineage>
</organism>
<reference evidence="1" key="1">
    <citation type="submission" date="2015-06" db="EMBL/GenBank/DDBJ databases">
        <authorList>
            <person name="Hoefler B.C."/>
            <person name="Straight P.D."/>
        </authorList>
    </citation>
    <scope>NUCLEOTIDE SEQUENCE</scope>
</reference>
<name>A0A0K8V403_BACLA</name>
<dbReference type="AlphaFoldDB" id="A0A0K8V403"/>
<feature type="non-terminal residue" evidence="1">
    <location>
        <position position="104"/>
    </location>
</feature>
<accession>A0A0K8V403</accession>
<feature type="non-terminal residue" evidence="1">
    <location>
        <position position="1"/>
    </location>
</feature>
<protein>
    <submittedName>
        <fullName evidence="1">Uncharacterized protein</fullName>
    </submittedName>
</protein>
<evidence type="ECO:0000313" key="1">
    <source>
        <dbReference type="EMBL" id="JAI33629.1"/>
    </source>
</evidence>